<reference evidence="1 2" key="1">
    <citation type="submission" date="2019-10" db="EMBL/GenBank/DDBJ databases">
        <authorList>
            <person name="Palmer J.M."/>
        </authorList>
    </citation>
    <scope>NUCLEOTIDE SEQUENCE [LARGE SCALE GENOMIC DNA]</scope>
    <source>
        <strain evidence="1 2">TWF718</strain>
    </source>
</reference>
<dbReference type="SUPFAM" id="SSF81383">
    <property type="entry name" value="F-box domain"/>
    <property type="match status" value="1"/>
</dbReference>
<proteinExistence type="predicted"/>
<sequence>MSSGSRSGEPPPASLVFLPIELHEHILSFLTFDTLFLASKALPLWHTIFTTRFLTSIQYTPPLGYNIQGAHQIFYGINSDFICLAQDGIIQKIYLYYDSGTRLDITEDPILNTPFFRSIEDRDVIYPCIPVTFHPTRLRRTRKKPDPYVIPSDVKGGRSRKIAPTIYHLDEIPPEYTLAKVAAVLVRSHHNEIPRHIFQGKYQVEIGPRVLNIGRLRPYRQGLEALFRGLEM</sequence>
<comment type="caution">
    <text evidence="1">The sequence shown here is derived from an EMBL/GenBank/DDBJ whole genome shotgun (WGS) entry which is preliminary data.</text>
</comment>
<organism evidence="1 2">
    <name type="scientific">Orbilia javanica</name>
    <dbReference type="NCBI Taxonomy" id="47235"/>
    <lineage>
        <taxon>Eukaryota</taxon>
        <taxon>Fungi</taxon>
        <taxon>Dikarya</taxon>
        <taxon>Ascomycota</taxon>
        <taxon>Pezizomycotina</taxon>
        <taxon>Orbiliomycetes</taxon>
        <taxon>Orbiliales</taxon>
        <taxon>Orbiliaceae</taxon>
        <taxon>Orbilia</taxon>
    </lineage>
</organism>
<accession>A0AAN8MR87</accession>
<evidence type="ECO:0008006" key="3">
    <source>
        <dbReference type="Google" id="ProtNLM"/>
    </source>
</evidence>
<dbReference type="Proteomes" id="UP001313282">
    <property type="component" value="Unassembled WGS sequence"/>
</dbReference>
<gene>
    <name evidence="1" type="ORF">TWF718_006510</name>
</gene>
<evidence type="ECO:0000313" key="1">
    <source>
        <dbReference type="EMBL" id="KAK6348723.1"/>
    </source>
</evidence>
<keyword evidence="2" id="KW-1185">Reference proteome</keyword>
<evidence type="ECO:0000313" key="2">
    <source>
        <dbReference type="Proteomes" id="UP001313282"/>
    </source>
</evidence>
<protein>
    <recommendedName>
        <fullName evidence="3">F-box domain-containing protein</fullName>
    </recommendedName>
</protein>
<dbReference type="InterPro" id="IPR036047">
    <property type="entry name" value="F-box-like_dom_sf"/>
</dbReference>
<dbReference type="EMBL" id="JAVHNR010000003">
    <property type="protein sequence ID" value="KAK6348723.1"/>
    <property type="molecule type" value="Genomic_DNA"/>
</dbReference>
<name>A0AAN8MR87_9PEZI</name>
<dbReference type="AlphaFoldDB" id="A0AAN8MR87"/>